<comment type="subcellular location">
    <subcellularLocation>
        <location evidence="1">Secreted</location>
    </subcellularLocation>
</comment>
<reference evidence="5 6" key="1">
    <citation type="submission" date="2013-04" db="EMBL/GenBank/DDBJ databases">
        <title>Shimia sp. 22II-S11-Z10 Genome Sequencing.</title>
        <authorList>
            <person name="Lai Q."/>
            <person name="Li G."/>
            <person name="Shao Z."/>
        </authorList>
    </citation>
    <scope>NUCLEOTIDE SEQUENCE [LARGE SCALE GENOMIC DNA]</scope>
    <source>
        <strain evidence="6">22II-S11-Z10</strain>
    </source>
</reference>
<evidence type="ECO:0000313" key="5">
    <source>
        <dbReference type="EMBL" id="KCV81008.1"/>
    </source>
</evidence>
<dbReference type="AlphaFoldDB" id="A0A058ZHD6"/>
<dbReference type="Gene3D" id="2.150.10.10">
    <property type="entry name" value="Serralysin-like metalloprotease, C-terminal"/>
    <property type="match status" value="1"/>
</dbReference>
<dbReference type="GO" id="GO:0005509">
    <property type="term" value="F:calcium ion binding"/>
    <property type="evidence" value="ECO:0007669"/>
    <property type="project" value="InterPro"/>
</dbReference>
<dbReference type="GO" id="GO:0008270">
    <property type="term" value="F:zinc ion binding"/>
    <property type="evidence" value="ECO:0007669"/>
    <property type="project" value="InterPro"/>
</dbReference>
<dbReference type="Pfam" id="PF08548">
    <property type="entry name" value="Peptidase_M10_C"/>
    <property type="match status" value="1"/>
</dbReference>
<dbReference type="EMBL" id="AQQY01000012">
    <property type="protein sequence ID" value="KCV81008.1"/>
    <property type="molecule type" value="Genomic_DNA"/>
</dbReference>
<dbReference type="OrthoDB" id="733404at2"/>
<gene>
    <name evidence="5" type="ORF">ATO10_14439</name>
</gene>
<dbReference type="InterPro" id="IPR034033">
    <property type="entry name" value="Serralysin-like"/>
</dbReference>
<dbReference type="InterPro" id="IPR024079">
    <property type="entry name" value="MetalloPept_cat_dom_sf"/>
</dbReference>
<dbReference type="RefSeq" id="WP_051598172.1">
    <property type="nucleotide sequence ID" value="NZ_AQQY01000012.1"/>
</dbReference>
<organism evidence="5 6">
    <name type="scientific">Actibacterium atlanticum</name>
    <dbReference type="NCBI Taxonomy" id="1461693"/>
    <lineage>
        <taxon>Bacteria</taxon>
        <taxon>Pseudomonadati</taxon>
        <taxon>Pseudomonadota</taxon>
        <taxon>Alphaproteobacteria</taxon>
        <taxon>Rhodobacterales</taxon>
        <taxon>Roseobacteraceae</taxon>
        <taxon>Actibacterium</taxon>
    </lineage>
</organism>
<feature type="domain" description="Peptidase metallopeptidase" evidence="4">
    <location>
        <begin position="87"/>
        <end position="241"/>
    </location>
</feature>
<dbReference type="InterPro" id="IPR013858">
    <property type="entry name" value="Peptidase_M10B_C"/>
</dbReference>
<keyword evidence="2" id="KW-0964">Secreted</keyword>
<dbReference type="InterPro" id="IPR006026">
    <property type="entry name" value="Peptidase_Metallo"/>
</dbReference>
<dbReference type="STRING" id="1461693.ATO10_14439"/>
<name>A0A058ZHD6_9RHOB</name>
<evidence type="ECO:0000256" key="1">
    <source>
        <dbReference type="ARBA" id="ARBA00004613"/>
    </source>
</evidence>
<dbReference type="GO" id="GO:0008237">
    <property type="term" value="F:metallopeptidase activity"/>
    <property type="evidence" value="ECO:0007669"/>
    <property type="project" value="InterPro"/>
</dbReference>
<dbReference type="SUPFAM" id="SSF55486">
    <property type="entry name" value="Metalloproteases ('zincins'), catalytic domain"/>
    <property type="match status" value="1"/>
</dbReference>
<dbReference type="CDD" id="cd04277">
    <property type="entry name" value="ZnMc_serralysin_like"/>
    <property type="match status" value="1"/>
</dbReference>
<dbReference type="GO" id="GO:0005615">
    <property type="term" value="C:extracellular space"/>
    <property type="evidence" value="ECO:0007669"/>
    <property type="project" value="InterPro"/>
</dbReference>
<keyword evidence="3" id="KW-0677">Repeat</keyword>
<keyword evidence="6" id="KW-1185">Reference proteome</keyword>
<proteinExistence type="predicted"/>
<evidence type="ECO:0000313" key="6">
    <source>
        <dbReference type="Proteomes" id="UP000024836"/>
    </source>
</evidence>
<dbReference type="PATRIC" id="fig|1461693.3.peg.2914"/>
<protein>
    <submittedName>
        <fullName evidence="5">Serralysin</fullName>
    </submittedName>
</protein>
<dbReference type="SUPFAM" id="SSF51120">
    <property type="entry name" value="beta-Roll"/>
    <property type="match status" value="1"/>
</dbReference>
<comment type="caution">
    <text evidence="5">The sequence shown here is derived from an EMBL/GenBank/DDBJ whole genome shotgun (WGS) entry which is preliminary data.</text>
</comment>
<dbReference type="SMART" id="SM00235">
    <property type="entry name" value="ZnMc"/>
    <property type="match status" value="1"/>
</dbReference>
<dbReference type="GO" id="GO:0006508">
    <property type="term" value="P:proteolysis"/>
    <property type="evidence" value="ECO:0007669"/>
    <property type="project" value="InterPro"/>
</dbReference>
<dbReference type="Proteomes" id="UP000024836">
    <property type="component" value="Unassembled WGS sequence"/>
</dbReference>
<accession>A0A058ZHD6</accession>
<sequence length="461" mass="48973">MSFTFGSYSAAKAVPADTETDTPWGHLLTNGACPCCGLVEVTGQTVETDVAALLETAASTDYTDAIDWGGAMVDTGVFNEDGDMVIEYYFAPGEGRFQFVFPRQEWTEYEKQQAELAFDTFEAIMNVEFVEVQNEADAEFVLNKINSFGTFLGVMTPPGEFGEGQGGFAGDGTGWDTTGGLEQGGFGFITLIHELGHGLGLAHPHDNGGGSPVLPGVSNSGDTGFLDLNQGVYTMMSYIDGWATHPDGQLSPAQTVNYGYQGTPMAVDVAALQEKYGANMDYATGNDVYILPDSNEAGTFWVCIWDAGGIDEIRHDGTDAAVIDLRAATLELEEGGGGWISWVDEVYGGFTIANGVVIENATGGSGNDALIGNSADNVLTGNGGDDTFIFTEDGGGYDTLADFEDGDLVDLSDLGFLNVIRNFEITDTVEGLELDLFDGQQVILFAGYDQGDLGFSDFVFI</sequence>
<dbReference type="eggNOG" id="COG2931">
    <property type="taxonomic scope" value="Bacteria"/>
</dbReference>
<dbReference type="InterPro" id="IPR011049">
    <property type="entry name" value="Serralysin-like_metalloprot_C"/>
</dbReference>
<evidence type="ECO:0000256" key="3">
    <source>
        <dbReference type="ARBA" id="ARBA00022737"/>
    </source>
</evidence>
<evidence type="ECO:0000256" key="2">
    <source>
        <dbReference type="ARBA" id="ARBA00022525"/>
    </source>
</evidence>
<dbReference type="Gene3D" id="3.40.390.10">
    <property type="entry name" value="Collagenase (Catalytic Domain)"/>
    <property type="match status" value="1"/>
</dbReference>
<evidence type="ECO:0000259" key="4">
    <source>
        <dbReference type="SMART" id="SM00235"/>
    </source>
</evidence>